<dbReference type="RefSeq" id="WP_145848020.1">
    <property type="nucleotide sequence ID" value="NZ_CP042239.1"/>
</dbReference>
<gene>
    <name evidence="1" type="ORF">FPZ54_13540</name>
</gene>
<dbReference type="Pfam" id="PF00106">
    <property type="entry name" value="adh_short"/>
    <property type="match status" value="1"/>
</dbReference>
<accession>A0A518RHI5</accession>
<sequence>MRYLISPPIRATKAGFVSFGEALRRELAGKRVSVLTIYPTATETPMMTISSLAQEQRQVCGMSL</sequence>
<organism evidence="1 2">
    <name type="scientific">Sphingomonas suaedae</name>
    <dbReference type="NCBI Taxonomy" id="2599297"/>
    <lineage>
        <taxon>Bacteria</taxon>
        <taxon>Pseudomonadati</taxon>
        <taxon>Pseudomonadota</taxon>
        <taxon>Alphaproteobacteria</taxon>
        <taxon>Sphingomonadales</taxon>
        <taxon>Sphingomonadaceae</taxon>
        <taxon>Sphingomonas</taxon>
    </lineage>
</organism>
<dbReference type="EMBL" id="CP042239">
    <property type="protein sequence ID" value="QDX26928.1"/>
    <property type="molecule type" value="Genomic_DNA"/>
</dbReference>
<evidence type="ECO:0000313" key="1">
    <source>
        <dbReference type="EMBL" id="QDX26928.1"/>
    </source>
</evidence>
<protein>
    <submittedName>
        <fullName evidence="1">SDR family NAD(P)-dependent oxidoreductase</fullName>
    </submittedName>
</protein>
<name>A0A518RHI5_9SPHN</name>
<dbReference type="KEGG" id="ssua:FPZ54_13540"/>
<dbReference type="AlphaFoldDB" id="A0A518RHI5"/>
<keyword evidence="2" id="KW-1185">Reference proteome</keyword>
<evidence type="ECO:0000313" key="2">
    <source>
        <dbReference type="Proteomes" id="UP000318055"/>
    </source>
</evidence>
<dbReference type="SUPFAM" id="SSF51735">
    <property type="entry name" value="NAD(P)-binding Rossmann-fold domains"/>
    <property type="match status" value="1"/>
</dbReference>
<reference evidence="1 2" key="1">
    <citation type="submission" date="2019-07" db="EMBL/GenBank/DDBJ databases">
        <title>Sphingomonas alkalisoli sp. nov., isolated from rhizosphere soil of Suaedae salsa.</title>
        <authorList>
            <person name="Zhang H."/>
            <person name="Xu L."/>
            <person name="Zhang J.-X."/>
            <person name="Sun J.-Q."/>
        </authorList>
    </citation>
    <scope>NUCLEOTIDE SEQUENCE [LARGE SCALE GENOMIC DNA]</scope>
    <source>
        <strain evidence="1 2">XS-10</strain>
    </source>
</reference>
<dbReference type="InterPro" id="IPR036291">
    <property type="entry name" value="NAD(P)-bd_dom_sf"/>
</dbReference>
<dbReference type="OrthoDB" id="7301144at2"/>
<dbReference type="Proteomes" id="UP000318055">
    <property type="component" value="Chromosome"/>
</dbReference>
<dbReference type="Gene3D" id="3.40.50.720">
    <property type="entry name" value="NAD(P)-binding Rossmann-like Domain"/>
    <property type="match status" value="1"/>
</dbReference>
<proteinExistence type="predicted"/>
<dbReference type="InterPro" id="IPR002347">
    <property type="entry name" value="SDR_fam"/>
</dbReference>